<keyword evidence="1" id="KW-0812">Transmembrane</keyword>
<accession>A0A6J4HNC7</accession>
<organism evidence="2">
    <name type="scientific">uncultured Chloroflexia bacterium</name>
    <dbReference type="NCBI Taxonomy" id="1672391"/>
    <lineage>
        <taxon>Bacteria</taxon>
        <taxon>Bacillati</taxon>
        <taxon>Chloroflexota</taxon>
        <taxon>Chloroflexia</taxon>
        <taxon>environmental samples</taxon>
    </lineage>
</organism>
<name>A0A6J4HNC7_9CHLR</name>
<dbReference type="EMBL" id="CADCTR010000220">
    <property type="protein sequence ID" value="CAA9226350.1"/>
    <property type="molecule type" value="Genomic_DNA"/>
</dbReference>
<dbReference type="AlphaFoldDB" id="A0A6J4HNC7"/>
<sequence>GWEDWLKPVQLALVLAVTALYAGHRAKRMDLLRYATAAFILFMLFNPVLWPYLYNPALIAALLATAVPRTTLCIPSHLKAHS</sequence>
<gene>
    <name evidence="2" type="ORF">AVDCRST_MAG93-682</name>
</gene>
<feature type="non-terminal residue" evidence="2">
    <location>
        <position position="1"/>
    </location>
</feature>
<evidence type="ECO:0000256" key="1">
    <source>
        <dbReference type="SAM" id="Phobius"/>
    </source>
</evidence>
<feature type="transmembrane region" description="Helical" evidence="1">
    <location>
        <begin position="31"/>
        <end position="52"/>
    </location>
</feature>
<keyword evidence="1" id="KW-0472">Membrane</keyword>
<evidence type="ECO:0000313" key="2">
    <source>
        <dbReference type="EMBL" id="CAA9226350.1"/>
    </source>
</evidence>
<proteinExistence type="predicted"/>
<reference evidence="2" key="1">
    <citation type="submission" date="2020-02" db="EMBL/GenBank/DDBJ databases">
        <authorList>
            <person name="Meier V. D."/>
        </authorList>
    </citation>
    <scope>NUCLEOTIDE SEQUENCE</scope>
    <source>
        <strain evidence="2">AVDCRST_MAG93</strain>
    </source>
</reference>
<protein>
    <submittedName>
        <fullName evidence="2">Uncharacterized protein</fullName>
    </submittedName>
</protein>
<keyword evidence="1" id="KW-1133">Transmembrane helix</keyword>
<feature type="transmembrane region" description="Helical" evidence="1">
    <location>
        <begin position="6"/>
        <end position="24"/>
    </location>
</feature>